<dbReference type="PANTHER" id="PTHR33505:SF4">
    <property type="entry name" value="PROTEIN PREY, MITOCHONDRIAL"/>
    <property type="match status" value="1"/>
</dbReference>
<dbReference type="AlphaFoldDB" id="A0A1M7Y244"/>
<evidence type="ECO:0000313" key="3">
    <source>
        <dbReference type="Proteomes" id="UP000184603"/>
    </source>
</evidence>
<sequence length="60" mass="6798">MIDEDLLAILACPKCKGGLKYLEAREGLACEKCMLLYEIRDNIPVMLIEEAKELKAEELN</sequence>
<accession>A0A1M7Y244</accession>
<comment type="similarity">
    <text evidence="1">Belongs to the UPF0434 family.</text>
</comment>
<reference evidence="2 3" key="1">
    <citation type="submission" date="2016-12" db="EMBL/GenBank/DDBJ databases">
        <authorList>
            <person name="Song W.-J."/>
            <person name="Kurnit D.M."/>
        </authorList>
    </citation>
    <scope>NUCLEOTIDE SEQUENCE [LARGE SCALE GENOMIC DNA]</scope>
    <source>
        <strain evidence="2 3">DSM 18488</strain>
    </source>
</reference>
<gene>
    <name evidence="2" type="ORF">SAMN02745220_01284</name>
</gene>
<dbReference type="PANTHER" id="PTHR33505">
    <property type="entry name" value="ZGC:162634"/>
    <property type="match status" value="1"/>
</dbReference>
<protein>
    <recommendedName>
        <fullName evidence="1">UPF0434 protein SAMN02745220_01284</fullName>
    </recommendedName>
</protein>
<keyword evidence="3" id="KW-1185">Reference proteome</keyword>
<dbReference type="Proteomes" id="UP000184603">
    <property type="component" value="Unassembled WGS sequence"/>
</dbReference>
<dbReference type="Pfam" id="PF03966">
    <property type="entry name" value="Trm112p"/>
    <property type="match status" value="1"/>
</dbReference>
<dbReference type="OrthoDB" id="9812205at2"/>
<proteinExistence type="inferred from homology"/>
<dbReference type="EMBL" id="FRFE01000004">
    <property type="protein sequence ID" value="SHO45988.1"/>
    <property type="molecule type" value="Genomic_DNA"/>
</dbReference>
<dbReference type="Gene3D" id="2.20.25.10">
    <property type="match status" value="1"/>
</dbReference>
<dbReference type="RefSeq" id="WP_073612615.1">
    <property type="nucleotide sequence ID" value="NZ_FRFE01000004.1"/>
</dbReference>
<dbReference type="HAMAP" id="MF_01187">
    <property type="entry name" value="UPF0434"/>
    <property type="match status" value="1"/>
</dbReference>
<evidence type="ECO:0000256" key="1">
    <source>
        <dbReference type="HAMAP-Rule" id="MF_01187"/>
    </source>
</evidence>
<dbReference type="GO" id="GO:0005829">
    <property type="term" value="C:cytosol"/>
    <property type="evidence" value="ECO:0007669"/>
    <property type="project" value="TreeGrafter"/>
</dbReference>
<dbReference type="SUPFAM" id="SSF158997">
    <property type="entry name" value="Trm112p-like"/>
    <property type="match status" value="1"/>
</dbReference>
<dbReference type="STRING" id="1121416.SAMN02745220_01284"/>
<name>A0A1M7Y244_9BACT</name>
<dbReference type="InterPro" id="IPR005651">
    <property type="entry name" value="Trm112-like"/>
</dbReference>
<evidence type="ECO:0000313" key="2">
    <source>
        <dbReference type="EMBL" id="SHO45988.1"/>
    </source>
</evidence>
<organism evidence="2 3">
    <name type="scientific">Desulfopila aestuarii DSM 18488</name>
    <dbReference type="NCBI Taxonomy" id="1121416"/>
    <lineage>
        <taxon>Bacteria</taxon>
        <taxon>Pseudomonadati</taxon>
        <taxon>Thermodesulfobacteriota</taxon>
        <taxon>Desulfobulbia</taxon>
        <taxon>Desulfobulbales</taxon>
        <taxon>Desulfocapsaceae</taxon>
        <taxon>Desulfopila</taxon>
    </lineage>
</organism>